<comment type="caution">
    <text evidence="2">The sequence shown here is derived from an EMBL/GenBank/DDBJ whole genome shotgun (WGS) entry which is preliminary data.</text>
</comment>
<keyword evidence="1" id="KW-0472">Membrane</keyword>
<dbReference type="Proteomes" id="UP000298058">
    <property type="component" value="Unassembled WGS sequence"/>
</dbReference>
<keyword evidence="3" id="KW-1185">Reference proteome</keyword>
<evidence type="ECO:0000313" key="3">
    <source>
        <dbReference type="Proteomes" id="UP000298058"/>
    </source>
</evidence>
<dbReference type="AlphaFoldDB" id="A0A4R9LYM4"/>
<name>A0A4R9LYM4_9LEPT</name>
<feature type="transmembrane region" description="Helical" evidence="1">
    <location>
        <begin position="60"/>
        <end position="76"/>
    </location>
</feature>
<evidence type="ECO:0000256" key="1">
    <source>
        <dbReference type="SAM" id="Phobius"/>
    </source>
</evidence>
<dbReference type="RefSeq" id="WP_135760195.1">
    <property type="nucleotide sequence ID" value="NZ_RQHW01000031.1"/>
</dbReference>
<keyword evidence="1" id="KW-0812">Transmembrane</keyword>
<dbReference type="OrthoDB" id="1252436at2"/>
<evidence type="ECO:0008006" key="4">
    <source>
        <dbReference type="Google" id="ProtNLM"/>
    </source>
</evidence>
<keyword evidence="1" id="KW-1133">Transmembrane helix</keyword>
<proteinExistence type="predicted"/>
<protein>
    <recommendedName>
        <fullName evidence="4">SHOCT domain-containing protein</fullName>
    </recommendedName>
</protein>
<accession>A0A4R9LYM4</accession>
<feature type="transmembrane region" description="Helical" evidence="1">
    <location>
        <begin position="82"/>
        <end position="101"/>
    </location>
</feature>
<reference evidence="2" key="1">
    <citation type="journal article" date="2019" name="PLoS Negl. Trop. Dis.">
        <title>Revisiting the worldwide diversity of Leptospira species in the environment.</title>
        <authorList>
            <person name="Vincent A.T."/>
            <person name="Schiettekatte O."/>
            <person name="Bourhy P."/>
            <person name="Veyrier F.J."/>
            <person name="Picardeau M."/>
        </authorList>
    </citation>
    <scope>NUCLEOTIDE SEQUENCE [LARGE SCALE GENOMIC DNA]</scope>
    <source>
        <strain evidence="2">201300427</strain>
    </source>
</reference>
<evidence type="ECO:0000313" key="2">
    <source>
        <dbReference type="EMBL" id="TGN19433.1"/>
    </source>
</evidence>
<gene>
    <name evidence="2" type="ORF">EHS15_08825</name>
</gene>
<sequence length="184" mass="21491">MNFKQEKAKTKITFTINSDSLEYSMKDNRQDTYALIPLEDIENDKSIIDNEVQTAINKKAAPILGALTGITVFLYAKITDTVPYLAIPIVFICALTLRLLLKHYAIKYTVLNSKKQKIYILHDNSHDMILENIFYQRNKYLRDNFTLIDEKKPISDELNKFLWLKRLGAISEEEYETYKSKLNQ</sequence>
<organism evidence="2 3">
    <name type="scientific">Leptospira idonii</name>
    <dbReference type="NCBI Taxonomy" id="1193500"/>
    <lineage>
        <taxon>Bacteria</taxon>
        <taxon>Pseudomonadati</taxon>
        <taxon>Spirochaetota</taxon>
        <taxon>Spirochaetia</taxon>
        <taxon>Leptospirales</taxon>
        <taxon>Leptospiraceae</taxon>
        <taxon>Leptospira</taxon>
    </lineage>
</organism>
<dbReference type="EMBL" id="RQHW01000031">
    <property type="protein sequence ID" value="TGN19433.1"/>
    <property type="molecule type" value="Genomic_DNA"/>
</dbReference>